<dbReference type="HOGENOM" id="CLU_005533_5_0_1"/>
<evidence type="ECO:0000256" key="1">
    <source>
        <dbReference type="ARBA" id="ARBA00022603"/>
    </source>
</evidence>
<evidence type="ECO:0000256" key="2">
    <source>
        <dbReference type="ARBA" id="ARBA00022679"/>
    </source>
</evidence>
<dbReference type="Proteomes" id="UP000054321">
    <property type="component" value="Unassembled WGS sequence"/>
</dbReference>
<evidence type="ECO:0000256" key="4">
    <source>
        <dbReference type="PIRSR" id="PIRSR005739-1"/>
    </source>
</evidence>
<feature type="active site" description="Proton acceptor" evidence="4">
    <location>
        <position position="311"/>
    </location>
</feature>
<keyword evidence="8" id="KW-1185">Reference proteome</keyword>
<protein>
    <submittedName>
        <fullName evidence="7">Uncharacterized protein</fullName>
    </submittedName>
</protein>
<keyword evidence="3" id="KW-0949">S-adenosyl-L-methionine</keyword>
<keyword evidence="2" id="KW-0808">Transferase</keyword>
<evidence type="ECO:0000313" key="7">
    <source>
        <dbReference type="EMBL" id="KIN06846.1"/>
    </source>
</evidence>
<evidence type="ECO:0000259" key="5">
    <source>
        <dbReference type="Pfam" id="PF00891"/>
    </source>
</evidence>
<organism evidence="7 8">
    <name type="scientific">Oidiodendron maius (strain Zn)</name>
    <dbReference type="NCBI Taxonomy" id="913774"/>
    <lineage>
        <taxon>Eukaryota</taxon>
        <taxon>Fungi</taxon>
        <taxon>Dikarya</taxon>
        <taxon>Ascomycota</taxon>
        <taxon>Pezizomycotina</taxon>
        <taxon>Leotiomycetes</taxon>
        <taxon>Leotiomycetes incertae sedis</taxon>
        <taxon>Myxotrichaceae</taxon>
        <taxon>Oidiodendron</taxon>
    </lineage>
</organism>
<dbReference type="InterPro" id="IPR036390">
    <property type="entry name" value="WH_DNA-bd_sf"/>
</dbReference>
<reference evidence="8" key="2">
    <citation type="submission" date="2015-01" db="EMBL/GenBank/DDBJ databases">
        <title>Evolutionary Origins and Diversification of the Mycorrhizal Mutualists.</title>
        <authorList>
            <consortium name="DOE Joint Genome Institute"/>
            <consortium name="Mycorrhizal Genomics Consortium"/>
            <person name="Kohler A."/>
            <person name="Kuo A."/>
            <person name="Nagy L.G."/>
            <person name="Floudas D."/>
            <person name="Copeland A."/>
            <person name="Barry K.W."/>
            <person name="Cichocki N."/>
            <person name="Veneault-Fourrey C."/>
            <person name="LaButti K."/>
            <person name="Lindquist E.A."/>
            <person name="Lipzen A."/>
            <person name="Lundell T."/>
            <person name="Morin E."/>
            <person name="Murat C."/>
            <person name="Riley R."/>
            <person name="Ohm R."/>
            <person name="Sun H."/>
            <person name="Tunlid A."/>
            <person name="Henrissat B."/>
            <person name="Grigoriev I.V."/>
            <person name="Hibbett D.S."/>
            <person name="Martin F."/>
        </authorList>
    </citation>
    <scope>NUCLEOTIDE SEQUENCE [LARGE SCALE GENOMIC DNA]</scope>
    <source>
        <strain evidence="8">Zn</strain>
    </source>
</reference>
<reference evidence="7 8" key="1">
    <citation type="submission" date="2014-04" db="EMBL/GenBank/DDBJ databases">
        <authorList>
            <consortium name="DOE Joint Genome Institute"/>
            <person name="Kuo A."/>
            <person name="Martino E."/>
            <person name="Perotto S."/>
            <person name="Kohler A."/>
            <person name="Nagy L.G."/>
            <person name="Floudas D."/>
            <person name="Copeland A."/>
            <person name="Barry K.W."/>
            <person name="Cichocki N."/>
            <person name="Veneault-Fourrey C."/>
            <person name="LaButti K."/>
            <person name="Lindquist E.A."/>
            <person name="Lipzen A."/>
            <person name="Lundell T."/>
            <person name="Morin E."/>
            <person name="Murat C."/>
            <person name="Sun H."/>
            <person name="Tunlid A."/>
            <person name="Henrissat B."/>
            <person name="Grigoriev I.V."/>
            <person name="Hibbett D.S."/>
            <person name="Martin F."/>
            <person name="Nordberg H.P."/>
            <person name="Cantor M.N."/>
            <person name="Hua S.X."/>
        </authorList>
    </citation>
    <scope>NUCLEOTIDE SEQUENCE [LARGE SCALE GENOMIC DNA]</scope>
    <source>
        <strain evidence="7 8">Zn</strain>
    </source>
</reference>
<dbReference type="PROSITE" id="PS51683">
    <property type="entry name" value="SAM_OMT_II"/>
    <property type="match status" value="1"/>
</dbReference>
<name>A0A0C3HF33_OIDMZ</name>
<feature type="domain" description="O-methyltransferase dimerisation" evidence="6">
    <location>
        <begin position="69"/>
        <end position="138"/>
    </location>
</feature>
<dbReference type="AlphaFoldDB" id="A0A0C3HF33"/>
<dbReference type="InterPro" id="IPR012967">
    <property type="entry name" value="COMT_dimerisation"/>
</dbReference>
<dbReference type="InterPro" id="IPR036388">
    <property type="entry name" value="WH-like_DNA-bd_sf"/>
</dbReference>
<dbReference type="InterPro" id="IPR001077">
    <property type="entry name" value="COMT_C"/>
</dbReference>
<proteinExistence type="predicted"/>
<dbReference type="InterPro" id="IPR029063">
    <property type="entry name" value="SAM-dependent_MTases_sf"/>
</dbReference>
<dbReference type="PANTHER" id="PTHR43712">
    <property type="entry name" value="PUTATIVE (AFU_ORTHOLOGUE AFUA_4G14580)-RELATED"/>
    <property type="match status" value="1"/>
</dbReference>
<dbReference type="Gene3D" id="3.40.50.150">
    <property type="entry name" value="Vaccinia Virus protein VP39"/>
    <property type="match status" value="1"/>
</dbReference>
<dbReference type="InterPro" id="IPR016461">
    <property type="entry name" value="COMT-like"/>
</dbReference>
<dbReference type="Gene3D" id="1.10.10.10">
    <property type="entry name" value="Winged helix-like DNA-binding domain superfamily/Winged helix DNA-binding domain"/>
    <property type="match status" value="1"/>
</dbReference>
<dbReference type="InParanoid" id="A0A0C3HF33"/>
<dbReference type="SUPFAM" id="SSF46785">
    <property type="entry name" value="Winged helix' DNA-binding domain"/>
    <property type="match status" value="1"/>
</dbReference>
<dbReference type="PANTHER" id="PTHR43712:SF17">
    <property type="entry name" value="O-METHYLTRANSFERASE"/>
    <property type="match status" value="1"/>
</dbReference>
<dbReference type="Pfam" id="PF00891">
    <property type="entry name" value="Methyltransf_2"/>
    <property type="match status" value="1"/>
</dbReference>
<accession>A0A0C3HF33</accession>
<dbReference type="EMBL" id="KN832870">
    <property type="protein sequence ID" value="KIN06846.1"/>
    <property type="molecule type" value="Genomic_DNA"/>
</dbReference>
<dbReference type="Pfam" id="PF08100">
    <property type="entry name" value="Dimerisation"/>
    <property type="match status" value="1"/>
</dbReference>
<feature type="domain" description="O-methyltransferase C-terminal" evidence="5">
    <location>
        <begin position="171"/>
        <end position="381"/>
    </location>
</feature>
<dbReference type="GO" id="GO:0032259">
    <property type="term" value="P:methylation"/>
    <property type="evidence" value="ECO:0007669"/>
    <property type="project" value="UniProtKB-KW"/>
</dbReference>
<dbReference type="SUPFAM" id="SSF53335">
    <property type="entry name" value="S-adenosyl-L-methionine-dependent methyltransferases"/>
    <property type="match status" value="1"/>
</dbReference>
<gene>
    <name evidence="7" type="ORF">OIDMADRAFT_36616</name>
</gene>
<evidence type="ECO:0000313" key="8">
    <source>
        <dbReference type="Proteomes" id="UP000054321"/>
    </source>
</evidence>
<evidence type="ECO:0000256" key="3">
    <source>
        <dbReference type="ARBA" id="ARBA00022691"/>
    </source>
</evidence>
<dbReference type="OrthoDB" id="1535081at2759"/>
<dbReference type="GO" id="GO:0008171">
    <property type="term" value="F:O-methyltransferase activity"/>
    <property type="evidence" value="ECO:0007669"/>
    <property type="project" value="InterPro"/>
</dbReference>
<keyword evidence="1" id="KW-0489">Methyltransferase</keyword>
<evidence type="ECO:0000259" key="6">
    <source>
        <dbReference type="Pfam" id="PF08100"/>
    </source>
</evidence>
<dbReference type="PIRSF" id="PIRSF005739">
    <property type="entry name" value="O-mtase"/>
    <property type="match status" value="1"/>
</dbReference>
<sequence length="404" mass="45513">MDPTTIAHPDASAVARLLSSIRTHGINFHTNAPGSREALLESLKSLTSLLETPNESILKYMWIESSHHAVIRTAIEMKLFERMAEDSATTKTDEELAVRCKGNSLLVARILRHLAAMGTVIETSARNYRLNPLSTALTMPNYRDTFTFCFDVIRPGLQVLPTYLKERYYQEGEGFKVFNKAFNYPGSLFAYLVEHPKLMSTFNNYMAGRNQGLVSWMDTGFYPVEEGLAAGFDMRHSPTLLVDVGGGNGHDLEEFREKHPKVQGSLVLQDLPEVINDITALDASIQRMPHDFTTLQPVKGARAYFLHSVLHDWSDEKAREILKNLIPAMVKEYSKILIQEVVIPDKEANAMTTGLDWALSCAVPGRERTELQWRELLELEGLAIVKIWSHPQSIESLIEVELVN</sequence>